<keyword evidence="1" id="KW-0472">Membrane</keyword>
<name>X0UYN8_9ZZZZ</name>
<keyword evidence="1" id="KW-0812">Transmembrane</keyword>
<sequence>MRISARQIAATLAIAGWLWWTISLAIYWVGDTQHWHFEEDDFVCLWDLSTIVWLLPVVGLPLVIGTIRLLDLIFEDNPSFTIRVPRRKKKSNLPKMEVKR</sequence>
<feature type="transmembrane region" description="Helical" evidence="1">
    <location>
        <begin position="50"/>
        <end position="70"/>
    </location>
</feature>
<organism evidence="2">
    <name type="scientific">marine sediment metagenome</name>
    <dbReference type="NCBI Taxonomy" id="412755"/>
    <lineage>
        <taxon>unclassified sequences</taxon>
        <taxon>metagenomes</taxon>
        <taxon>ecological metagenomes</taxon>
    </lineage>
</organism>
<reference evidence="2" key="1">
    <citation type="journal article" date="2014" name="Front. Microbiol.">
        <title>High frequency of phylogenetically diverse reductive dehalogenase-homologous genes in deep subseafloor sedimentary metagenomes.</title>
        <authorList>
            <person name="Kawai M."/>
            <person name="Futagami T."/>
            <person name="Toyoda A."/>
            <person name="Takaki Y."/>
            <person name="Nishi S."/>
            <person name="Hori S."/>
            <person name="Arai W."/>
            <person name="Tsubouchi T."/>
            <person name="Morono Y."/>
            <person name="Uchiyama I."/>
            <person name="Ito T."/>
            <person name="Fujiyama A."/>
            <person name="Inagaki F."/>
            <person name="Takami H."/>
        </authorList>
    </citation>
    <scope>NUCLEOTIDE SEQUENCE</scope>
    <source>
        <strain evidence="2">Expedition CK06-06</strain>
    </source>
</reference>
<comment type="caution">
    <text evidence="2">The sequence shown here is derived from an EMBL/GenBank/DDBJ whole genome shotgun (WGS) entry which is preliminary data.</text>
</comment>
<evidence type="ECO:0000313" key="2">
    <source>
        <dbReference type="EMBL" id="GAG05418.1"/>
    </source>
</evidence>
<keyword evidence="1" id="KW-1133">Transmembrane helix</keyword>
<evidence type="ECO:0000256" key="1">
    <source>
        <dbReference type="SAM" id="Phobius"/>
    </source>
</evidence>
<accession>X0UYN8</accession>
<gene>
    <name evidence="2" type="ORF">S01H1_32721</name>
</gene>
<dbReference type="AlphaFoldDB" id="X0UYN8"/>
<dbReference type="EMBL" id="BARS01020278">
    <property type="protein sequence ID" value="GAG05418.1"/>
    <property type="molecule type" value="Genomic_DNA"/>
</dbReference>
<feature type="transmembrane region" description="Helical" evidence="1">
    <location>
        <begin position="12"/>
        <end position="30"/>
    </location>
</feature>
<protein>
    <submittedName>
        <fullName evidence="2">Uncharacterized protein</fullName>
    </submittedName>
</protein>
<proteinExistence type="predicted"/>